<accession>A0A8T0C3K2</accession>
<comment type="caution">
    <text evidence="1">The sequence shown here is derived from an EMBL/GenBank/DDBJ whole genome shotgun (WGS) entry which is preliminary data.</text>
</comment>
<reference evidence="1 2" key="1">
    <citation type="journal article" date="2012" name="J. Bacteriol.">
        <title>Genome sequence of the cycloprodigiosin-producing bacterial strain Pseudoalteromonas rubra ATCC 29570(T).</title>
        <authorList>
            <person name="Xie B.B."/>
            <person name="Shu Y.L."/>
            <person name="Qin Q.L."/>
            <person name="Rong J.C."/>
            <person name="Zhang X.Y."/>
            <person name="Chen X.L."/>
            <person name="Zhou B.C."/>
            <person name="Zhang Y.Z."/>
        </authorList>
    </citation>
    <scope>NUCLEOTIDE SEQUENCE [LARGE SCALE GENOMIC DNA]</scope>
    <source>
        <strain evidence="1 2">DSM 6842</strain>
    </source>
</reference>
<gene>
    <name evidence="1" type="ORF">PRUB_a3442</name>
</gene>
<evidence type="ECO:0000313" key="2">
    <source>
        <dbReference type="Proteomes" id="UP000016480"/>
    </source>
</evidence>
<proteinExistence type="predicted"/>
<name>A0A8T0C3K2_9GAMM</name>
<dbReference type="Proteomes" id="UP000016480">
    <property type="component" value="Unassembled WGS sequence"/>
</dbReference>
<organism evidence="1 2">
    <name type="scientific">Pseudoalteromonas rubra</name>
    <dbReference type="NCBI Taxonomy" id="43658"/>
    <lineage>
        <taxon>Bacteria</taxon>
        <taxon>Pseudomonadati</taxon>
        <taxon>Pseudomonadota</taxon>
        <taxon>Gammaproteobacteria</taxon>
        <taxon>Alteromonadales</taxon>
        <taxon>Pseudoalteromonadaceae</taxon>
        <taxon>Pseudoalteromonas</taxon>
    </lineage>
</organism>
<sequence length="38" mass="4396">MSVFIHSSLTLNEYTLSTQASFLLIEYLLLEGNYEKNI</sequence>
<dbReference type="AlphaFoldDB" id="A0A8T0C3K2"/>
<evidence type="ECO:0000313" key="1">
    <source>
        <dbReference type="EMBL" id="KAF7783620.1"/>
    </source>
</evidence>
<protein>
    <submittedName>
        <fullName evidence="1">Uncharacterized protein</fullName>
    </submittedName>
</protein>
<dbReference type="EMBL" id="AHCD03000043">
    <property type="protein sequence ID" value="KAF7783620.1"/>
    <property type="molecule type" value="Genomic_DNA"/>
</dbReference>